<feature type="region of interest" description="Disordered" evidence="1">
    <location>
        <begin position="1"/>
        <end position="43"/>
    </location>
</feature>
<dbReference type="STRING" id="60175.A0A1V6Y560"/>
<reference evidence="3" key="1">
    <citation type="journal article" date="2017" name="Nat. Microbiol.">
        <title>Global analysis of biosynthetic gene clusters reveals vast potential of secondary metabolite production in Penicillium species.</title>
        <authorList>
            <person name="Nielsen J.C."/>
            <person name="Grijseels S."/>
            <person name="Prigent S."/>
            <person name="Ji B."/>
            <person name="Dainat J."/>
            <person name="Nielsen K.F."/>
            <person name="Frisvad J.C."/>
            <person name="Workman M."/>
            <person name="Nielsen J."/>
        </authorList>
    </citation>
    <scope>NUCLEOTIDE SEQUENCE [LARGE SCALE GENOMIC DNA]</scope>
    <source>
        <strain evidence="3">IBT 13039</strain>
    </source>
</reference>
<sequence>MATNDHRPGDTTSDSQITNTGQRASIPNTEDIDANDIDSKDNKVEVTNDLDSADVRAPETQGSNLPKLTRVIITNVRQLKLSSKNPEEWTLRVRHALAKLRLQHLINSSVPRPAKGQCNCSRWVQWSRAVASWLYLQVDRNIQERLQQLHRIPSKADALFDGIMKIVRERGTPFFIRLLTNKYDYDSRKRSDFETARNYITAHRSQYHLLGSNLLPISALR</sequence>
<gene>
    <name evidence="2" type="ORF">PENNAL_c0036G10385</name>
</gene>
<proteinExistence type="predicted"/>
<accession>A0A1V6Y560</accession>
<keyword evidence="3" id="KW-1185">Reference proteome</keyword>
<protein>
    <submittedName>
        <fullName evidence="2">Uncharacterized protein</fullName>
    </submittedName>
</protein>
<name>A0A1V6Y560_PENNA</name>
<dbReference type="AlphaFoldDB" id="A0A1V6Y560"/>
<dbReference type="EMBL" id="MOOB01000036">
    <property type="protein sequence ID" value="OQE82478.1"/>
    <property type="molecule type" value="Genomic_DNA"/>
</dbReference>
<comment type="caution">
    <text evidence="2">The sequence shown here is derived from an EMBL/GenBank/DDBJ whole genome shotgun (WGS) entry which is preliminary data.</text>
</comment>
<organism evidence="2 3">
    <name type="scientific">Penicillium nalgiovense</name>
    <dbReference type="NCBI Taxonomy" id="60175"/>
    <lineage>
        <taxon>Eukaryota</taxon>
        <taxon>Fungi</taxon>
        <taxon>Dikarya</taxon>
        <taxon>Ascomycota</taxon>
        <taxon>Pezizomycotina</taxon>
        <taxon>Eurotiomycetes</taxon>
        <taxon>Eurotiomycetidae</taxon>
        <taxon>Eurotiales</taxon>
        <taxon>Aspergillaceae</taxon>
        <taxon>Penicillium</taxon>
    </lineage>
</organism>
<dbReference type="Proteomes" id="UP000191691">
    <property type="component" value="Unassembled WGS sequence"/>
</dbReference>
<evidence type="ECO:0000256" key="1">
    <source>
        <dbReference type="SAM" id="MobiDB-lite"/>
    </source>
</evidence>
<feature type="compositionally biased region" description="Polar residues" evidence="1">
    <location>
        <begin position="10"/>
        <end position="28"/>
    </location>
</feature>
<evidence type="ECO:0000313" key="3">
    <source>
        <dbReference type="Proteomes" id="UP000191691"/>
    </source>
</evidence>
<evidence type="ECO:0000313" key="2">
    <source>
        <dbReference type="EMBL" id="OQE82478.1"/>
    </source>
</evidence>